<keyword evidence="1" id="KW-0472">Membrane</keyword>
<evidence type="ECO:0000313" key="2">
    <source>
        <dbReference type="EMBL" id="GHG05615.1"/>
    </source>
</evidence>
<proteinExistence type="predicted"/>
<reference evidence="3" key="1">
    <citation type="journal article" date="2019" name="Int. J. Syst. Evol. Microbiol.">
        <title>The Global Catalogue of Microorganisms (GCM) 10K type strain sequencing project: providing services to taxonomists for standard genome sequencing and annotation.</title>
        <authorList>
            <consortium name="The Broad Institute Genomics Platform"/>
            <consortium name="The Broad Institute Genome Sequencing Center for Infectious Disease"/>
            <person name="Wu L."/>
            <person name="Ma J."/>
        </authorList>
    </citation>
    <scope>NUCLEOTIDE SEQUENCE [LARGE SCALE GENOMIC DNA]</scope>
    <source>
        <strain evidence="3">CGMCC 1.18439</strain>
    </source>
</reference>
<protein>
    <submittedName>
        <fullName evidence="2">Uncharacterized protein</fullName>
    </submittedName>
</protein>
<keyword evidence="3" id="KW-1185">Reference proteome</keyword>
<name>A0ABQ3K6W6_9DEIO</name>
<feature type="transmembrane region" description="Helical" evidence="1">
    <location>
        <begin position="46"/>
        <end position="64"/>
    </location>
</feature>
<accession>A0ABQ3K6W6</accession>
<keyword evidence="1" id="KW-0812">Transmembrane</keyword>
<evidence type="ECO:0000313" key="3">
    <source>
        <dbReference type="Proteomes" id="UP000632154"/>
    </source>
</evidence>
<sequence length="65" mass="6832">MVLMAAALIWPPLSPYAVGWTASLPVLAALWVAATAWQTDRQISRAALLAVLGLGAVFLGRSLLT</sequence>
<feature type="transmembrane region" description="Helical" evidence="1">
    <location>
        <begin position="13"/>
        <end position="34"/>
    </location>
</feature>
<dbReference type="Proteomes" id="UP000632154">
    <property type="component" value="Unassembled WGS sequence"/>
</dbReference>
<dbReference type="EMBL" id="BNAL01000022">
    <property type="protein sequence ID" value="GHG05615.1"/>
    <property type="molecule type" value="Genomic_DNA"/>
</dbReference>
<keyword evidence="1" id="KW-1133">Transmembrane helix</keyword>
<evidence type="ECO:0000256" key="1">
    <source>
        <dbReference type="SAM" id="Phobius"/>
    </source>
</evidence>
<gene>
    <name evidence="2" type="ORF">GCM10017783_17700</name>
</gene>
<comment type="caution">
    <text evidence="2">The sequence shown here is derived from an EMBL/GenBank/DDBJ whole genome shotgun (WGS) entry which is preliminary data.</text>
</comment>
<organism evidence="2 3">
    <name type="scientific">Deinococcus piscis</name>
    <dbReference type="NCBI Taxonomy" id="394230"/>
    <lineage>
        <taxon>Bacteria</taxon>
        <taxon>Thermotogati</taxon>
        <taxon>Deinococcota</taxon>
        <taxon>Deinococci</taxon>
        <taxon>Deinococcales</taxon>
        <taxon>Deinococcaceae</taxon>
        <taxon>Deinococcus</taxon>
    </lineage>
</organism>